<evidence type="ECO:0000313" key="1">
    <source>
        <dbReference type="EMBL" id="KAH7943757.1"/>
    </source>
</evidence>
<dbReference type="AlphaFoldDB" id="A0A9D4PK42"/>
<reference evidence="1" key="2">
    <citation type="submission" date="2021-09" db="EMBL/GenBank/DDBJ databases">
        <authorList>
            <person name="Jia N."/>
            <person name="Wang J."/>
            <person name="Shi W."/>
            <person name="Du L."/>
            <person name="Sun Y."/>
            <person name="Zhan W."/>
            <person name="Jiang J."/>
            <person name="Wang Q."/>
            <person name="Zhang B."/>
            <person name="Ji P."/>
            <person name="Sakyi L.B."/>
            <person name="Cui X."/>
            <person name="Yuan T."/>
            <person name="Jiang B."/>
            <person name="Yang W."/>
            <person name="Lam T.T.-Y."/>
            <person name="Chang Q."/>
            <person name="Ding S."/>
            <person name="Wang X."/>
            <person name="Zhu J."/>
            <person name="Ruan X."/>
            <person name="Zhao L."/>
            <person name="Wei J."/>
            <person name="Que T."/>
            <person name="Du C."/>
            <person name="Cheng J."/>
            <person name="Dai P."/>
            <person name="Han X."/>
            <person name="Huang E."/>
            <person name="Gao Y."/>
            <person name="Liu J."/>
            <person name="Shao H."/>
            <person name="Ye R."/>
            <person name="Li L."/>
            <person name="Wei W."/>
            <person name="Wang X."/>
            <person name="Wang C."/>
            <person name="Huo Q."/>
            <person name="Li W."/>
            <person name="Guo W."/>
            <person name="Chen H."/>
            <person name="Chen S."/>
            <person name="Zhou L."/>
            <person name="Zhou L."/>
            <person name="Ni X."/>
            <person name="Tian J."/>
            <person name="Zhou Y."/>
            <person name="Sheng Y."/>
            <person name="Liu T."/>
            <person name="Pan Y."/>
            <person name="Xia L."/>
            <person name="Li J."/>
            <person name="Zhao F."/>
            <person name="Cao W."/>
        </authorList>
    </citation>
    <scope>NUCLEOTIDE SEQUENCE</scope>
    <source>
        <strain evidence="1">Rsan-2018</strain>
        <tissue evidence="1">Larvae</tissue>
    </source>
</reference>
<dbReference type="SUPFAM" id="SSF52047">
    <property type="entry name" value="RNI-like"/>
    <property type="match status" value="1"/>
</dbReference>
<accession>A0A9D4PK42</accession>
<sequence>MATFGGADKDPQVPRFAKNVSDLLVDLEGAGGFFSGKVLDYRMACTAAADRTCQIVVNLSVWNEFLLWINLELRESPQPERQLRLERIYHKLDWLDRTDREKEQRQATTALFWLLKTHRCVARICIPSEVYDRCFPILREAFYGNSSLKSLTLEASLNSKLWKVIASMKGLEELECSGTKNARPRSISALLQSTQTLTVLKFSETYGIENSLSQRFLAALKANKTLRVLSINSDAIAGDPDLFAEIMGDSNTLQDVTVISAHSSRPSDMKWVLRVDVWWRALSMSLRLNRSIVKLGVGVGSDGGDNVRHLGEAVSRSPTIRKFHLLSFDKIELAAFLRGLRTEIFDNYALCSAVFETKPILMDLAAYWFEVSDTARRNYGLVVRAAHFLKDLRSDRLCAAALERVSRHPALVAELAEVLRIGETEAANAVRQRFQEMQGLHDFMRLAGVVRDRVRCEDDGSTQLDALDSRCWLHVRRYLRLDDVACDLAEPPSSP</sequence>
<evidence type="ECO:0008006" key="3">
    <source>
        <dbReference type="Google" id="ProtNLM"/>
    </source>
</evidence>
<dbReference type="Proteomes" id="UP000821837">
    <property type="component" value="Unassembled WGS sequence"/>
</dbReference>
<organism evidence="1 2">
    <name type="scientific">Rhipicephalus sanguineus</name>
    <name type="common">Brown dog tick</name>
    <name type="synonym">Ixodes sanguineus</name>
    <dbReference type="NCBI Taxonomy" id="34632"/>
    <lineage>
        <taxon>Eukaryota</taxon>
        <taxon>Metazoa</taxon>
        <taxon>Ecdysozoa</taxon>
        <taxon>Arthropoda</taxon>
        <taxon>Chelicerata</taxon>
        <taxon>Arachnida</taxon>
        <taxon>Acari</taxon>
        <taxon>Parasitiformes</taxon>
        <taxon>Ixodida</taxon>
        <taxon>Ixodoidea</taxon>
        <taxon>Ixodidae</taxon>
        <taxon>Rhipicephalinae</taxon>
        <taxon>Rhipicephalus</taxon>
        <taxon>Rhipicephalus</taxon>
    </lineage>
</organism>
<evidence type="ECO:0000313" key="2">
    <source>
        <dbReference type="Proteomes" id="UP000821837"/>
    </source>
</evidence>
<protein>
    <recommendedName>
        <fullName evidence="3">Nlr family card domain protein</fullName>
    </recommendedName>
</protein>
<reference evidence="1" key="1">
    <citation type="journal article" date="2020" name="Cell">
        <title>Large-Scale Comparative Analyses of Tick Genomes Elucidate Their Genetic Diversity and Vector Capacities.</title>
        <authorList>
            <consortium name="Tick Genome and Microbiome Consortium (TIGMIC)"/>
            <person name="Jia N."/>
            <person name="Wang J."/>
            <person name="Shi W."/>
            <person name="Du L."/>
            <person name="Sun Y."/>
            <person name="Zhan W."/>
            <person name="Jiang J.F."/>
            <person name="Wang Q."/>
            <person name="Zhang B."/>
            <person name="Ji P."/>
            <person name="Bell-Sakyi L."/>
            <person name="Cui X.M."/>
            <person name="Yuan T.T."/>
            <person name="Jiang B.G."/>
            <person name="Yang W.F."/>
            <person name="Lam T.T."/>
            <person name="Chang Q.C."/>
            <person name="Ding S.J."/>
            <person name="Wang X.J."/>
            <person name="Zhu J.G."/>
            <person name="Ruan X.D."/>
            <person name="Zhao L."/>
            <person name="Wei J.T."/>
            <person name="Ye R.Z."/>
            <person name="Que T.C."/>
            <person name="Du C.H."/>
            <person name="Zhou Y.H."/>
            <person name="Cheng J.X."/>
            <person name="Dai P.F."/>
            <person name="Guo W.B."/>
            <person name="Han X.H."/>
            <person name="Huang E.J."/>
            <person name="Li L.F."/>
            <person name="Wei W."/>
            <person name="Gao Y.C."/>
            <person name="Liu J.Z."/>
            <person name="Shao H.Z."/>
            <person name="Wang X."/>
            <person name="Wang C.C."/>
            <person name="Yang T.C."/>
            <person name="Huo Q.B."/>
            <person name="Li W."/>
            <person name="Chen H.Y."/>
            <person name="Chen S.E."/>
            <person name="Zhou L.G."/>
            <person name="Ni X.B."/>
            <person name="Tian J.H."/>
            <person name="Sheng Y."/>
            <person name="Liu T."/>
            <person name="Pan Y.S."/>
            <person name="Xia L.Y."/>
            <person name="Li J."/>
            <person name="Zhao F."/>
            <person name="Cao W.C."/>
        </authorList>
    </citation>
    <scope>NUCLEOTIDE SEQUENCE</scope>
    <source>
        <strain evidence="1">Rsan-2018</strain>
    </source>
</reference>
<keyword evidence="2" id="KW-1185">Reference proteome</keyword>
<dbReference type="VEuPathDB" id="VectorBase:RSAN_042951"/>
<comment type="caution">
    <text evidence="1">The sequence shown here is derived from an EMBL/GenBank/DDBJ whole genome shotgun (WGS) entry which is preliminary data.</text>
</comment>
<proteinExistence type="predicted"/>
<dbReference type="InterPro" id="IPR032675">
    <property type="entry name" value="LRR_dom_sf"/>
</dbReference>
<dbReference type="Gene3D" id="3.80.10.10">
    <property type="entry name" value="Ribonuclease Inhibitor"/>
    <property type="match status" value="1"/>
</dbReference>
<gene>
    <name evidence="1" type="ORF">HPB52_011330</name>
</gene>
<name>A0A9D4PK42_RHISA</name>
<dbReference type="EMBL" id="JABSTV010001253">
    <property type="protein sequence ID" value="KAH7943757.1"/>
    <property type="molecule type" value="Genomic_DNA"/>
</dbReference>